<dbReference type="EMBL" id="SDAM02000556">
    <property type="protein sequence ID" value="KAH6823687.1"/>
    <property type="molecule type" value="Genomic_DNA"/>
</dbReference>
<dbReference type="Pfam" id="PF23733">
    <property type="entry name" value="GRXCR1-2_C"/>
    <property type="match status" value="1"/>
</dbReference>
<keyword evidence="3" id="KW-1185">Reference proteome</keyword>
<evidence type="ECO:0000313" key="2">
    <source>
        <dbReference type="EMBL" id="KAH6823687.1"/>
    </source>
</evidence>
<dbReference type="CDD" id="cd03031">
    <property type="entry name" value="GRX_GRX_like"/>
    <property type="match status" value="1"/>
</dbReference>
<gene>
    <name evidence="2" type="ORF">C2S53_004423</name>
</gene>
<dbReference type="AlphaFoldDB" id="A0AAD4IYB8"/>
<organism evidence="2 3">
    <name type="scientific">Perilla frutescens var. hirtella</name>
    <name type="common">Perilla citriodora</name>
    <name type="synonym">Perilla setoyensis</name>
    <dbReference type="NCBI Taxonomy" id="608512"/>
    <lineage>
        <taxon>Eukaryota</taxon>
        <taxon>Viridiplantae</taxon>
        <taxon>Streptophyta</taxon>
        <taxon>Embryophyta</taxon>
        <taxon>Tracheophyta</taxon>
        <taxon>Spermatophyta</taxon>
        <taxon>Magnoliopsida</taxon>
        <taxon>eudicotyledons</taxon>
        <taxon>Gunneridae</taxon>
        <taxon>Pentapetalae</taxon>
        <taxon>asterids</taxon>
        <taxon>lamiids</taxon>
        <taxon>Lamiales</taxon>
        <taxon>Lamiaceae</taxon>
        <taxon>Nepetoideae</taxon>
        <taxon>Elsholtzieae</taxon>
        <taxon>Perilla</taxon>
    </lineage>
</organism>
<dbReference type="PANTHER" id="PTHR45669">
    <property type="entry name" value="GLUTAREDOXIN DOMAIN-CONTAINING CYSTEINE-RICH PROTEIN CG12206-RELATED"/>
    <property type="match status" value="1"/>
</dbReference>
<dbReference type="InterPro" id="IPR002109">
    <property type="entry name" value="Glutaredoxin"/>
</dbReference>
<name>A0AAD4IYB8_PERFH</name>
<sequence>MGDCKNQGNAGNKTHLSIKTKPTSVFNRSMTAYAPSAAAQALAAVAVAREEKTSSYNRNGSMKGNAYKGNVKKLCSVFDSPKHQQSISFDPPHLPSHTPWVFTPPDSPDLSEFSSVRLPGTEDSVVIYFTSLRGIRRTFHDCQSVRMVFRGLRVNVDERDLSMDVAYKKELQELFGEKNVSLPQVFIKGNHIGGAELVLNLLEVGELVRMIKGLPLRSLKPCDVCDDVKFIACVNCGGSRKVFDDDKDQINRCPVCNENGLMRCPICCSSSF</sequence>
<dbReference type="SUPFAM" id="SSF52833">
    <property type="entry name" value="Thioredoxin-like"/>
    <property type="match status" value="1"/>
</dbReference>
<comment type="caution">
    <text evidence="2">The sequence shown here is derived from an EMBL/GenBank/DDBJ whole genome shotgun (WGS) entry which is preliminary data.</text>
</comment>
<dbReference type="PANTHER" id="PTHR45669:SF17">
    <property type="entry name" value="GLUTAREDOXIN DOMAIN-CONTAINING PROTEIN"/>
    <property type="match status" value="1"/>
</dbReference>
<proteinExistence type="predicted"/>
<dbReference type="Pfam" id="PF00462">
    <property type="entry name" value="Glutaredoxin"/>
    <property type="match status" value="1"/>
</dbReference>
<reference evidence="2 3" key="1">
    <citation type="journal article" date="2021" name="Nat. Commun.">
        <title>Incipient diploidization of the medicinal plant Perilla within 10,000 years.</title>
        <authorList>
            <person name="Zhang Y."/>
            <person name="Shen Q."/>
            <person name="Leng L."/>
            <person name="Zhang D."/>
            <person name="Chen S."/>
            <person name="Shi Y."/>
            <person name="Ning Z."/>
            <person name="Chen S."/>
        </authorList>
    </citation>
    <scope>NUCLEOTIDE SEQUENCE [LARGE SCALE GENOMIC DNA]</scope>
    <source>
        <strain evidence="3">cv. PC099</strain>
    </source>
</reference>
<feature type="domain" description="Glutaredoxin" evidence="1">
    <location>
        <begin position="126"/>
        <end position="192"/>
    </location>
</feature>
<dbReference type="InterPro" id="IPR036249">
    <property type="entry name" value="Thioredoxin-like_sf"/>
</dbReference>
<accession>A0AAD4IYB8</accession>
<dbReference type="PROSITE" id="PS51354">
    <property type="entry name" value="GLUTAREDOXIN_2"/>
    <property type="match status" value="1"/>
</dbReference>
<evidence type="ECO:0000313" key="3">
    <source>
        <dbReference type="Proteomes" id="UP001190926"/>
    </source>
</evidence>
<dbReference type="Proteomes" id="UP001190926">
    <property type="component" value="Unassembled WGS sequence"/>
</dbReference>
<dbReference type="Gene3D" id="3.40.30.10">
    <property type="entry name" value="Glutaredoxin"/>
    <property type="match status" value="1"/>
</dbReference>
<protein>
    <recommendedName>
        <fullName evidence="1">Glutaredoxin domain-containing protein</fullName>
    </recommendedName>
</protein>
<evidence type="ECO:0000259" key="1">
    <source>
        <dbReference type="Pfam" id="PF00462"/>
    </source>
</evidence>